<proteinExistence type="inferred from homology"/>
<dbReference type="HAMAP" id="MF_02209">
    <property type="entry name" value="MurL"/>
    <property type="match status" value="1"/>
</dbReference>
<feature type="domain" description="MurL C-terminal" evidence="3">
    <location>
        <begin position="317"/>
        <end position="428"/>
    </location>
</feature>
<comment type="function">
    <text evidence="1">Cell wall formation. Catalyzes epimerization of the terminal L-glutamate in UDP-N-acetyl-alpha-D-muramoyl-L-alanyl-L-glutamate.</text>
</comment>
<dbReference type="Pfam" id="PF26299">
    <property type="entry name" value="MurL_N"/>
    <property type="match status" value="1"/>
</dbReference>
<feature type="domain" description="MurL N-terminal" evidence="4">
    <location>
        <begin position="9"/>
        <end position="295"/>
    </location>
</feature>
<dbReference type="Proteomes" id="UP001562159">
    <property type="component" value="Unassembled WGS sequence"/>
</dbReference>
<accession>A0ABV4AQX8</accession>
<dbReference type="GO" id="GO:0016853">
    <property type="term" value="F:isomerase activity"/>
    <property type="evidence" value="ECO:0007669"/>
    <property type="project" value="UniProtKB-KW"/>
</dbReference>
<evidence type="ECO:0000313" key="5">
    <source>
        <dbReference type="EMBL" id="MEY2181794.1"/>
    </source>
</evidence>
<dbReference type="InterPro" id="IPR053538">
    <property type="entry name" value="MurL_epimerase"/>
</dbReference>
<evidence type="ECO:0000259" key="4">
    <source>
        <dbReference type="Pfam" id="PF26299"/>
    </source>
</evidence>
<gene>
    <name evidence="1 5" type="primary">murL</name>
    <name evidence="5" type="ORF">AB7878_05140</name>
</gene>
<keyword evidence="1" id="KW-0131">Cell cycle</keyword>
<reference evidence="5 6" key="1">
    <citation type="submission" date="2024-07" db="EMBL/GenBank/DDBJ databases">
        <title>Molecular mechanisms and environmental adaptations of flagellar loss and biofilm growth of Rhodanobacter under environmental stress.</title>
        <authorList>
            <person name="Chen M."/>
        </authorList>
    </citation>
    <scope>NUCLEOTIDE SEQUENCE [LARGE SCALE GENOMIC DNA]</scope>
    <source>
        <strain evidence="5 6">RS22</strain>
    </source>
</reference>
<comment type="catalytic activity">
    <reaction evidence="1">
        <text>UDP-N-acetyl-alpha-D-muramoyl-L-alanyl-L-glutamate + ATP + H2O = UDP-N-acetyl-alpha-D-muramoyl-L-alanyl-D-glutamate + AMP + diphosphate + H(+)</text>
        <dbReference type="Rhea" id="RHEA:58812"/>
        <dbReference type="ChEBI" id="CHEBI:15377"/>
        <dbReference type="ChEBI" id="CHEBI:15378"/>
        <dbReference type="ChEBI" id="CHEBI:30616"/>
        <dbReference type="ChEBI" id="CHEBI:33019"/>
        <dbReference type="ChEBI" id="CHEBI:83900"/>
        <dbReference type="ChEBI" id="CHEBI:142725"/>
        <dbReference type="ChEBI" id="CHEBI:456215"/>
        <dbReference type="EC" id="5.1.1.23"/>
    </reaction>
</comment>
<evidence type="ECO:0000259" key="3">
    <source>
        <dbReference type="Pfam" id="PF26298"/>
    </source>
</evidence>
<dbReference type="InterPro" id="IPR058740">
    <property type="entry name" value="MurL_N"/>
</dbReference>
<keyword evidence="1" id="KW-0133">Cell shape</keyword>
<dbReference type="EMBL" id="JBGBPY010000001">
    <property type="protein sequence ID" value="MEY2181794.1"/>
    <property type="molecule type" value="Genomic_DNA"/>
</dbReference>
<keyword evidence="1" id="KW-0573">Peptidoglycan synthesis</keyword>
<comment type="caution">
    <text evidence="5">The sequence shown here is derived from an EMBL/GenBank/DDBJ whole genome shotgun (WGS) entry which is preliminary data.</text>
</comment>
<protein>
    <recommendedName>
        <fullName evidence="1">UDP-N-acetyl-alpha-D-muramoyl-L-alanyl-L-glutamate epimerase</fullName>
        <ecNumber evidence="1">5.1.1.23</ecNumber>
    </recommendedName>
    <alternativeName>
        <fullName evidence="1">UDP-MurNAc-L-Ala-L-Glu epimerase</fullName>
    </alternativeName>
</protein>
<comment type="pathway">
    <text evidence="1">Cell wall biogenesis; peptidoglycan biosynthesis.</text>
</comment>
<evidence type="ECO:0000313" key="6">
    <source>
        <dbReference type="Proteomes" id="UP001562159"/>
    </source>
</evidence>
<keyword evidence="1" id="KW-0961">Cell wall biogenesis/degradation</keyword>
<evidence type="ECO:0000256" key="2">
    <source>
        <dbReference type="SAM" id="MobiDB-lite"/>
    </source>
</evidence>
<keyword evidence="1 5" id="KW-0413">Isomerase</keyword>
<dbReference type="InterPro" id="IPR058741">
    <property type="entry name" value="MurL_C"/>
</dbReference>
<dbReference type="Pfam" id="PF26298">
    <property type="entry name" value="MurL_epimerase_C"/>
    <property type="match status" value="1"/>
</dbReference>
<evidence type="ECO:0000256" key="1">
    <source>
        <dbReference type="HAMAP-Rule" id="MF_02209"/>
    </source>
</evidence>
<feature type="region of interest" description="Disordered" evidence="2">
    <location>
        <begin position="124"/>
        <end position="146"/>
    </location>
</feature>
<keyword evidence="6" id="KW-1185">Reference proteome</keyword>
<organism evidence="5 6">
    <name type="scientific">Rhodanobacter humi</name>
    <dbReference type="NCBI Taxonomy" id="1888173"/>
    <lineage>
        <taxon>Bacteria</taxon>
        <taxon>Pseudomonadati</taxon>
        <taxon>Pseudomonadota</taxon>
        <taxon>Gammaproteobacteria</taxon>
        <taxon>Lysobacterales</taxon>
        <taxon>Rhodanobacteraceae</taxon>
        <taxon>Rhodanobacter</taxon>
    </lineage>
</organism>
<sequence>MTTIHNPRLTQVFRFLHARYADGVAELAYAFDDGEAMVERIRFPHAPALPRERQAAFDAALKLLHLIAGVSYYKAGVPPKIEVADGSLDAATADLLDALYLHGLAEFAYRNGLDLRGRIAFPRHTPSPLGGEGRGEGATPPQAPSLGLPKRTLVPIGGGKDSLVAVEAIKSIGGDGTAVWVGNSALIAACAERTGLPTLNIQRELAPALFELNQRGAWNGHIPVTAVNSAILAVAAILYGHDSIAFANERSASAATLEYEGQQVNHQWSKGYAFEQLLGNWLHTHVAADLDYCSLLRPYSELAITRAFAKLTPYFDVFSSCNRNFKLLGPKPADRWCGQCPKCHFVFLALAPFLPKPRLLGIFGRNLLDDETQAAGFDALLEYQDHKPFECVGEGAEARAAMRALSQRPEWQEDALVERFRSEILPQLDAAQLALEPWLEPSAEHRVPARLQAALKAIGA</sequence>
<comment type="similarity">
    <text evidence="1">Belongs to the MurL family.</text>
</comment>
<keyword evidence="1" id="KW-0132">Cell division</keyword>
<dbReference type="EC" id="5.1.1.23" evidence="1"/>
<name>A0ABV4AQX8_9GAMM</name>
<dbReference type="NCBIfam" id="NF041275">
    <property type="entry name" value="MurL_Xanthmoales"/>
    <property type="match status" value="1"/>
</dbReference>
<dbReference type="InterPro" id="IPR043689">
    <property type="entry name" value="MurL"/>
</dbReference>